<dbReference type="PROSITE" id="PS51257">
    <property type="entry name" value="PROKAR_LIPOPROTEIN"/>
    <property type="match status" value="1"/>
</dbReference>
<dbReference type="RefSeq" id="WP_034628337.1">
    <property type="nucleotide sequence ID" value="NZ_JRJU01000009.1"/>
</dbReference>
<gene>
    <name evidence="1" type="ORF">LQ50_09655</name>
</gene>
<organism evidence="1 2">
    <name type="scientific">Halalkalibacter okhensis</name>
    <dbReference type="NCBI Taxonomy" id="333138"/>
    <lineage>
        <taxon>Bacteria</taxon>
        <taxon>Bacillati</taxon>
        <taxon>Bacillota</taxon>
        <taxon>Bacilli</taxon>
        <taxon>Bacillales</taxon>
        <taxon>Bacillaceae</taxon>
        <taxon>Halalkalibacter</taxon>
    </lineage>
</organism>
<dbReference type="EMBL" id="JRJU01000009">
    <property type="protein sequence ID" value="KHF40513.1"/>
    <property type="molecule type" value="Genomic_DNA"/>
</dbReference>
<dbReference type="AlphaFoldDB" id="A0A0B0ID61"/>
<dbReference type="OrthoDB" id="2874001at2"/>
<accession>A0A0B0ID61</accession>
<reference evidence="1 2" key="1">
    <citation type="submission" date="2014-09" db="EMBL/GenBank/DDBJ databases">
        <title>Genome sequencing and annotation of Bacillus Okhensis strain Kh10-101T.</title>
        <authorList>
            <person name="Prakash J.S."/>
        </authorList>
    </citation>
    <scope>NUCLEOTIDE SEQUENCE [LARGE SCALE GENOMIC DNA]</scope>
    <source>
        <strain evidence="2">Kh10-101T</strain>
    </source>
</reference>
<comment type="caution">
    <text evidence="1">The sequence shown here is derived from an EMBL/GenBank/DDBJ whole genome shotgun (WGS) entry which is preliminary data.</text>
</comment>
<dbReference type="Proteomes" id="UP000030832">
    <property type="component" value="Unassembled WGS sequence"/>
</dbReference>
<evidence type="ECO:0000313" key="1">
    <source>
        <dbReference type="EMBL" id="KHF40513.1"/>
    </source>
</evidence>
<sequence>MYRILFIFTLTFLTVGCQVNNDSSSNTPAEALEIIHLDESYAEVKEIHETIEVDEGRVISVYKGMINNVEEIFVANIVKMDGKWLVTDATNIGMPSAENLNQASGTEKFEAGYIDEKSVLNEEIKIIELNDSSYRIWIEVY</sequence>
<keyword evidence="2" id="KW-1185">Reference proteome</keyword>
<protein>
    <submittedName>
        <fullName evidence="1">Uncharacterized protein</fullName>
    </submittedName>
</protein>
<name>A0A0B0ID61_9BACI</name>
<proteinExistence type="predicted"/>
<evidence type="ECO:0000313" key="2">
    <source>
        <dbReference type="Proteomes" id="UP000030832"/>
    </source>
</evidence>